<feature type="transmembrane region" description="Helical" evidence="8">
    <location>
        <begin position="203"/>
        <end position="221"/>
    </location>
</feature>
<evidence type="ECO:0000256" key="1">
    <source>
        <dbReference type="ARBA" id="ARBA00004651"/>
    </source>
</evidence>
<gene>
    <name evidence="9" type="ORF">FKG95_12045</name>
</gene>
<dbReference type="Proteomes" id="UP000315252">
    <property type="component" value="Unassembled WGS sequence"/>
</dbReference>
<evidence type="ECO:0000256" key="3">
    <source>
        <dbReference type="ARBA" id="ARBA00022448"/>
    </source>
</evidence>
<evidence type="ECO:0000256" key="6">
    <source>
        <dbReference type="ARBA" id="ARBA00022989"/>
    </source>
</evidence>
<feature type="transmembrane region" description="Helical" evidence="8">
    <location>
        <begin position="7"/>
        <end position="34"/>
    </location>
</feature>
<dbReference type="EMBL" id="VHSH01000003">
    <property type="protein sequence ID" value="TQV80872.1"/>
    <property type="molecule type" value="Genomic_DNA"/>
</dbReference>
<comment type="similarity">
    <text evidence="2 8">Belongs to the 4-toluene sulfonate uptake permease (TSUP) (TC 2.A.102) family.</text>
</comment>
<dbReference type="GO" id="GO:0005886">
    <property type="term" value="C:plasma membrane"/>
    <property type="evidence" value="ECO:0007669"/>
    <property type="project" value="UniProtKB-SubCell"/>
</dbReference>
<evidence type="ECO:0000313" key="9">
    <source>
        <dbReference type="EMBL" id="TQV80872.1"/>
    </source>
</evidence>
<keyword evidence="3" id="KW-0813">Transport</keyword>
<feature type="transmembrane region" description="Helical" evidence="8">
    <location>
        <begin position="72"/>
        <end position="92"/>
    </location>
</feature>
<dbReference type="InterPro" id="IPR052017">
    <property type="entry name" value="TSUP"/>
</dbReference>
<feature type="transmembrane region" description="Helical" evidence="8">
    <location>
        <begin position="98"/>
        <end position="117"/>
    </location>
</feature>
<keyword evidence="10" id="KW-1185">Reference proteome</keyword>
<evidence type="ECO:0000256" key="8">
    <source>
        <dbReference type="RuleBase" id="RU363041"/>
    </source>
</evidence>
<comment type="caution">
    <text evidence="9">The sequence shown here is derived from an EMBL/GenBank/DDBJ whole genome shotgun (WGS) entry which is preliminary data.</text>
</comment>
<reference evidence="9 10" key="1">
    <citation type="submission" date="2019-06" db="EMBL/GenBank/DDBJ databases">
        <title>Whole genome sequence for Rhodospirillaceae sp. R148.</title>
        <authorList>
            <person name="Wang G."/>
        </authorList>
    </citation>
    <scope>NUCLEOTIDE SEQUENCE [LARGE SCALE GENOMIC DNA]</scope>
    <source>
        <strain evidence="9 10">R148</strain>
    </source>
</reference>
<keyword evidence="5 8" id="KW-0812">Transmembrane</keyword>
<comment type="subcellular location">
    <subcellularLocation>
        <location evidence="1 8">Cell membrane</location>
        <topology evidence="1 8">Multi-pass membrane protein</topology>
    </subcellularLocation>
</comment>
<feature type="transmembrane region" description="Helical" evidence="8">
    <location>
        <begin position="129"/>
        <end position="148"/>
    </location>
</feature>
<keyword evidence="7 8" id="KW-0472">Membrane</keyword>
<evidence type="ECO:0000256" key="2">
    <source>
        <dbReference type="ARBA" id="ARBA00009142"/>
    </source>
</evidence>
<feature type="transmembrane region" description="Helical" evidence="8">
    <location>
        <begin position="168"/>
        <end position="191"/>
    </location>
</feature>
<dbReference type="OrthoDB" id="7028171at2"/>
<evidence type="ECO:0000256" key="7">
    <source>
        <dbReference type="ARBA" id="ARBA00023136"/>
    </source>
</evidence>
<dbReference type="PANTHER" id="PTHR30269:SF37">
    <property type="entry name" value="MEMBRANE TRANSPORTER PROTEIN"/>
    <property type="match status" value="1"/>
</dbReference>
<dbReference type="AlphaFoldDB" id="A0A545TUI9"/>
<feature type="transmembrane region" description="Helical" evidence="8">
    <location>
        <begin position="46"/>
        <end position="65"/>
    </location>
</feature>
<accession>A0A545TUI9</accession>
<sequence length="253" mass="27335">MIEDPLFYLVAVPALMIMGISKGGFGGGLGVAAVPLLSLTISPVQAAAILLPILIFMDLIGLWTFRGKWDKATAKIIICGAIVGIAIGTASFKYLDEHTIKLLISMVALGFSGNYWLKQRNGAHPAKAPSVVRGGFWSVIAGFTSFAAHSGGAPLNVYLLPLKLDKTVFQATTVIFFTIINYVKLVPYTWLGQFSSENLMTSLVILPLALVGIVSGIWLHTRIPEKLFYNLCYSFLFLTGLKLLYDGVSGMLS</sequence>
<evidence type="ECO:0000256" key="5">
    <source>
        <dbReference type="ARBA" id="ARBA00022692"/>
    </source>
</evidence>
<protein>
    <recommendedName>
        <fullName evidence="8">Probable membrane transporter protein</fullName>
    </recommendedName>
</protein>
<dbReference type="PANTHER" id="PTHR30269">
    <property type="entry name" value="TRANSMEMBRANE PROTEIN YFCA"/>
    <property type="match status" value="1"/>
</dbReference>
<dbReference type="InterPro" id="IPR002781">
    <property type="entry name" value="TM_pro_TauE-like"/>
</dbReference>
<evidence type="ECO:0000313" key="10">
    <source>
        <dbReference type="Proteomes" id="UP000315252"/>
    </source>
</evidence>
<proteinExistence type="inferred from homology"/>
<evidence type="ECO:0000256" key="4">
    <source>
        <dbReference type="ARBA" id="ARBA00022475"/>
    </source>
</evidence>
<keyword evidence="6 8" id="KW-1133">Transmembrane helix</keyword>
<organism evidence="9 10">
    <name type="scientific">Denitrobaculum tricleocarpae</name>
    <dbReference type="NCBI Taxonomy" id="2591009"/>
    <lineage>
        <taxon>Bacteria</taxon>
        <taxon>Pseudomonadati</taxon>
        <taxon>Pseudomonadota</taxon>
        <taxon>Alphaproteobacteria</taxon>
        <taxon>Rhodospirillales</taxon>
        <taxon>Rhodospirillaceae</taxon>
        <taxon>Denitrobaculum</taxon>
    </lineage>
</organism>
<dbReference type="Pfam" id="PF01925">
    <property type="entry name" value="TauE"/>
    <property type="match status" value="1"/>
</dbReference>
<dbReference type="RefSeq" id="WP_142896586.1">
    <property type="nucleotide sequence ID" value="NZ_ML660054.1"/>
</dbReference>
<name>A0A545TUI9_9PROT</name>
<keyword evidence="4 8" id="KW-1003">Cell membrane</keyword>